<name>K2F5B2_9BACT</name>
<sequence>MIIEVIPFDISIDDKWFSYFVKDETGNQINIWSIVEVPFKNMVTLAIVSKMDSEIDEEVELKSIVSVICSMPVLSKYQIDTIYELSSRYLIHIHKVLALFLPKFIYTFLEKKSFVDLLNIPQKTFKEKWEKRLLFCSKNDNFSEILNLLEKSENVVLVFPDDFMLDDFIELYPYLIEKSIIYKNKFSYVKKYKAFIDTYNKTKNIIIWTRKILQYNLEAYEKIIYIEDVFVKYLHSYNHKYKNLDLIESFWKNWNFKIDILSKVPSLDLIYKASKKEYKLVNI</sequence>
<dbReference type="InterPro" id="IPR041222">
    <property type="entry name" value="PriA_3primeBD"/>
</dbReference>
<dbReference type="Gene3D" id="3.40.1440.60">
    <property type="entry name" value="PriA, 3(prime) DNA-binding domain"/>
    <property type="match status" value="1"/>
</dbReference>
<accession>K2F5B2</accession>
<dbReference type="AlphaFoldDB" id="K2F5B2"/>
<comment type="caution">
    <text evidence="2">The sequence shown here is derived from an EMBL/GenBank/DDBJ whole genome shotgun (WGS) entry which is preliminary data.</text>
</comment>
<gene>
    <name evidence="2" type="ORF">ACD_4C00344G0006</name>
</gene>
<protein>
    <recommendedName>
        <fullName evidence="1">Primosomal protein N' 3' DNA-binding domain-containing protein</fullName>
    </recommendedName>
</protein>
<dbReference type="GO" id="GO:0003677">
    <property type="term" value="F:DNA binding"/>
    <property type="evidence" value="ECO:0007669"/>
    <property type="project" value="InterPro"/>
</dbReference>
<feature type="domain" description="Primosomal protein N' 3' DNA-binding" evidence="1">
    <location>
        <begin position="14"/>
        <end position="102"/>
    </location>
</feature>
<proteinExistence type="predicted"/>
<dbReference type="EMBL" id="AMFJ01000860">
    <property type="protein sequence ID" value="EKE26286.1"/>
    <property type="molecule type" value="Genomic_DNA"/>
</dbReference>
<dbReference type="Pfam" id="PF17764">
    <property type="entry name" value="PriA_3primeBD"/>
    <property type="match status" value="1"/>
</dbReference>
<evidence type="ECO:0000259" key="1">
    <source>
        <dbReference type="Pfam" id="PF17764"/>
    </source>
</evidence>
<evidence type="ECO:0000313" key="2">
    <source>
        <dbReference type="EMBL" id="EKE26286.1"/>
    </source>
</evidence>
<reference evidence="2" key="1">
    <citation type="journal article" date="2012" name="Science">
        <title>Fermentation, hydrogen, and sulfur metabolism in multiple uncultivated bacterial phyla.</title>
        <authorList>
            <person name="Wrighton K.C."/>
            <person name="Thomas B.C."/>
            <person name="Sharon I."/>
            <person name="Miller C.S."/>
            <person name="Castelle C.J."/>
            <person name="VerBerkmoes N.C."/>
            <person name="Wilkins M.J."/>
            <person name="Hettich R.L."/>
            <person name="Lipton M.S."/>
            <person name="Williams K.H."/>
            <person name="Long P.E."/>
            <person name="Banfield J.F."/>
        </authorList>
    </citation>
    <scope>NUCLEOTIDE SEQUENCE [LARGE SCALE GENOMIC DNA]</scope>
</reference>
<dbReference type="InterPro" id="IPR042115">
    <property type="entry name" value="PriA_3primeBD_sf"/>
</dbReference>
<organism evidence="2">
    <name type="scientific">uncultured bacterium</name>
    <name type="common">gcode 4</name>
    <dbReference type="NCBI Taxonomy" id="1234023"/>
    <lineage>
        <taxon>Bacteria</taxon>
        <taxon>environmental samples</taxon>
    </lineage>
</organism>